<evidence type="ECO:0000256" key="1">
    <source>
        <dbReference type="SAM" id="Phobius"/>
    </source>
</evidence>
<feature type="transmembrane region" description="Helical" evidence="1">
    <location>
        <begin position="101"/>
        <end position="122"/>
    </location>
</feature>
<dbReference type="EMBL" id="UPSH01000001">
    <property type="protein sequence ID" value="VBB18225.1"/>
    <property type="molecule type" value="Genomic_DNA"/>
</dbReference>
<keyword evidence="3" id="KW-1185">Reference proteome</keyword>
<sequence length="294" mass="33881">MNSVVRLFLLVLAFFGYQGTDVLAIIPTLILTGFLANYFFFRLVESEIDSVSISDTLIPPTSPNDTPNLKIVNTTDMSNDYASALRLFVERTFRFTLQKLSFTKILPFLAYGLTYSLLTTIISTEYQHVALGVLMYLMLYLSQLFYEARLHVETSNINKIESDTTLTALEKNRLKRNATILINLSRIPHLLAMTANTLFYMARYSIDTYTICLLSLMAITFVVRYGFFILTKEEVSMLEDSRPVLFFFLRMLSNSFVFIELVLHIHIVTRVTTRELFNDKNFVKSLLTYFDAPE</sequence>
<reference evidence="2 3" key="1">
    <citation type="submission" date="2018-10" db="EMBL/GenBank/DDBJ databases">
        <authorList>
            <consortium name="IHU Genomes"/>
        </authorList>
    </citation>
    <scope>NUCLEOTIDE SEQUENCE [LARGE SCALE GENOMIC DNA]</scope>
    <source>
        <strain evidence="2 3">A1</strain>
    </source>
</reference>
<keyword evidence="1" id="KW-1133">Transmembrane helix</keyword>
<feature type="transmembrane region" description="Helical" evidence="1">
    <location>
        <begin position="208"/>
        <end position="231"/>
    </location>
</feature>
<evidence type="ECO:0000313" key="3">
    <source>
        <dbReference type="Proteomes" id="UP000594342"/>
    </source>
</evidence>
<name>A0A5K0U8V5_9VIRU</name>
<gene>
    <name evidence="2" type="ORF">YASMINEVIRUS_688</name>
</gene>
<keyword evidence="1" id="KW-0472">Membrane</keyword>
<proteinExistence type="predicted"/>
<comment type="caution">
    <text evidence="2">The sequence shown here is derived from an EMBL/GenBank/DDBJ whole genome shotgun (WGS) entry which is preliminary data.</text>
</comment>
<feature type="transmembrane region" description="Helical" evidence="1">
    <location>
        <begin position="22"/>
        <end position="41"/>
    </location>
</feature>
<evidence type="ECO:0000313" key="2">
    <source>
        <dbReference type="EMBL" id="VBB18225.1"/>
    </source>
</evidence>
<organism evidence="2 3">
    <name type="scientific">Yasminevirus sp. GU-2018</name>
    <dbReference type="NCBI Taxonomy" id="2420051"/>
    <lineage>
        <taxon>Viruses</taxon>
        <taxon>Varidnaviria</taxon>
        <taxon>Bamfordvirae</taxon>
        <taxon>Nucleocytoviricota</taxon>
        <taxon>Megaviricetes</taxon>
        <taxon>Imitervirales</taxon>
        <taxon>Mimiviridae</taxon>
        <taxon>Klosneuvirinae</taxon>
        <taxon>Yasminevirus</taxon>
        <taxon>Yasminevirus saudimassiliense</taxon>
    </lineage>
</organism>
<accession>A0A5K0U8V5</accession>
<feature type="transmembrane region" description="Helical" evidence="1">
    <location>
        <begin position="128"/>
        <end position="146"/>
    </location>
</feature>
<protein>
    <submittedName>
        <fullName evidence="2">Uncharacterized protein</fullName>
    </submittedName>
</protein>
<keyword evidence="1" id="KW-0812">Transmembrane</keyword>
<feature type="transmembrane region" description="Helical" evidence="1">
    <location>
        <begin position="243"/>
        <end position="267"/>
    </location>
</feature>
<dbReference type="Proteomes" id="UP000594342">
    <property type="component" value="Unassembled WGS sequence"/>
</dbReference>